<feature type="transmembrane region" description="Helical" evidence="1">
    <location>
        <begin position="6"/>
        <end position="25"/>
    </location>
</feature>
<dbReference type="AlphaFoldDB" id="A0A1X1K143"/>
<comment type="caution">
    <text evidence="2">The sequence shown here is derived from an EMBL/GenBank/DDBJ whole genome shotgun (WGS) entry which is preliminary data.</text>
</comment>
<accession>A0A1X1K143</accession>
<evidence type="ECO:0000256" key="1">
    <source>
        <dbReference type="SAM" id="Phobius"/>
    </source>
</evidence>
<dbReference type="EMBL" id="NCVG01000022">
    <property type="protein sequence ID" value="ORO93183.1"/>
    <property type="molecule type" value="Genomic_DNA"/>
</dbReference>
<proteinExistence type="predicted"/>
<sequence>MKPLSTTFCCFLSLFLYFCCFYSLLHKNKHINKHFKHFFCSRNKKSRPFKPALLLILIYFAINKKNNYDNLFFIHTQDAEESFLWNFY</sequence>
<protein>
    <submittedName>
        <fullName evidence="2">Uncharacterized protein</fullName>
    </submittedName>
</protein>
<dbReference type="Proteomes" id="UP000193863">
    <property type="component" value="Unassembled WGS sequence"/>
</dbReference>
<keyword evidence="1" id="KW-0812">Transmembrane</keyword>
<keyword evidence="1" id="KW-1133">Transmembrane helix</keyword>
<keyword evidence="1" id="KW-0472">Membrane</keyword>
<reference evidence="2 3" key="1">
    <citation type="journal article" date="2016" name="Eur. J. Clin. Microbiol. Infect. Dis.">
        <title>Whole genome sequencing as a tool for phylogenetic analysis of clinical strains of Mitis group streptococci.</title>
        <authorList>
            <person name="Rasmussen L.H."/>
            <person name="Dargis R."/>
            <person name="Hojholt K."/>
            <person name="Christensen J.J."/>
            <person name="Skovgaard O."/>
            <person name="Justesen U.S."/>
            <person name="Rosenvinge F.S."/>
            <person name="Moser C."/>
            <person name="Lukjancenko O."/>
            <person name="Rasmussen S."/>
            <person name="Nielsen X.C."/>
        </authorList>
    </citation>
    <scope>NUCLEOTIDE SEQUENCE [LARGE SCALE GENOMIC DNA]</scope>
    <source>
        <strain evidence="2 3">RH_43861_09</strain>
    </source>
</reference>
<name>A0A1X1K143_STRMT</name>
<evidence type="ECO:0000313" key="2">
    <source>
        <dbReference type="EMBL" id="ORO93183.1"/>
    </source>
</evidence>
<feature type="transmembrane region" description="Helical" evidence="1">
    <location>
        <begin position="46"/>
        <end position="62"/>
    </location>
</feature>
<evidence type="ECO:0000313" key="3">
    <source>
        <dbReference type="Proteomes" id="UP000193863"/>
    </source>
</evidence>
<gene>
    <name evidence="2" type="ORF">B7699_06710</name>
</gene>
<organism evidence="2 3">
    <name type="scientific">Streptococcus mitis</name>
    <dbReference type="NCBI Taxonomy" id="28037"/>
    <lineage>
        <taxon>Bacteria</taxon>
        <taxon>Bacillati</taxon>
        <taxon>Bacillota</taxon>
        <taxon>Bacilli</taxon>
        <taxon>Lactobacillales</taxon>
        <taxon>Streptococcaceae</taxon>
        <taxon>Streptococcus</taxon>
        <taxon>Streptococcus mitis group</taxon>
    </lineage>
</organism>